<keyword evidence="2" id="KW-1185">Reference proteome</keyword>
<organism evidence="1 2">
    <name type="scientific">Psychrilyobacter piezotolerans</name>
    <dbReference type="NCBI Taxonomy" id="2293438"/>
    <lineage>
        <taxon>Bacteria</taxon>
        <taxon>Fusobacteriati</taxon>
        <taxon>Fusobacteriota</taxon>
        <taxon>Fusobacteriia</taxon>
        <taxon>Fusobacteriales</taxon>
        <taxon>Fusobacteriaceae</taxon>
        <taxon>Psychrilyobacter</taxon>
    </lineage>
</organism>
<proteinExistence type="predicted"/>
<dbReference type="RefSeq" id="WP_114641899.1">
    <property type="nucleotide sequence ID" value="NZ_JAACIO010000006.1"/>
</dbReference>
<reference evidence="1 2" key="1">
    <citation type="submission" date="2018-08" db="EMBL/GenBank/DDBJ databases">
        <title>Draft genome sequence of Psychrilyobacter sp. strain SD5 isolated from Black Sea water.</title>
        <authorList>
            <person name="Yadav S."/>
            <person name="Villanueva L."/>
            <person name="Damste J.S.S."/>
        </authorList>
    </citation>
    <scope>NUCLEOTIDE SEQUENCE [LARGE SCALE GENOMIC DNA]</scope>
    <source>
        <strain evidence="1 2">SD5</strain>
    </source>
</reference>
<dbReference type="EMBL" id="QUAJ01000007">
    <property type="protein sequence ID" value="REI41903.1"/>
    <property type="molecule type" value="Genomic_DNA"/>
</dbReference>
<protein>
    <submittedName>
        <fullName evidence="1">Uncharacterized protein</fullName>
    </submittedName>
</protein>
<accession>A0ABX9KIV2</accession>
<evidence type="ECO:0000313" key="2">
    <source>
        <dbReference type="Proteomes" id="UP000263486"/>
    </source>
</evidence>
<evidence type="ECO:0000313" key="1">
    <source>
        <dbReference type="EMBL" id="REI41903.1"/>
    </source>
</evidence>
<sequence length="219" mass="25837">MDIFGELQEVIKKDIYVSNFDFGSYEIEEKDIEFIKSSEQKLRKSFMAISNSLYDICTVLNQVSLKFKNSGDFMKWYQANGLNKDNISEFNKRFILFNEFKEKKDLISSLSNQAVKLLTHKDVTYSTREKIIKENITKAQTIKQLLRSVKDQGILEFNDKPKTHINLKKFEKMKNNLTKVKNSKELKNIKSEIDIIEKYLKEINQIVKNKENELDKKNN</sequence>
<comment type="caution">
    <text evidence="1">The sequence shown here is derived from an EMBL/GenBank/DDBJ whole genome shotgun (WGS) entry which is preliminary data.</text>
</comment>
<gene>
    <name evidence="1" type="ORF">DYH56_05675</name>
</gene>
<dbReference type="Proteomes" id="UP000263486">
    <property type="component" value="Unassembled WGS sequence"/>
</dbReference>
<name>A0ABX9KIV2_9FUSO</name>